<evidence type="ECO:0000256" key="3">
    <source>
        <dbReference type="ARBA" id="ARBA00023012"/>
    </source>
</evidence>
<keyword evidence="6" id="KW-0597">Phosphoprotein</keyword>
<feature type="domain" description="HPt" evidence="9">
    <location>
        <begin position="8"/>
        <end position="116"/>
    </location>
</feature>
<dbReference type="SMART" id="SM00267">
    <property type="entry name" value="GGDEF"/>
    <property type="match status" value="1"/>
</dbReference>
<dbReference type="Proteomes" id="UP000033684">
    <property type="component" value="Unassembled WGS sequence"/>
</dbReference>
<protein>
    <recommendedName>
        <fullName evidence="2">diguanylate cyclase</fullName>
        <ecNumber evidence="2">2.7.7.65</ecNumber>
    </recommendedName>
</protein>
<dbReference type="SUPFAM" id="SSF55073">
    <property type="entry name" value="Nucleotide cyclase"/>
    <property type="match status" value="1"/>
</dbReference>
<dbReference type="CDD" id="cd00088">
    <property type="entry name" value="HPT"/>
    <property type="match status" value="1"/>
</dbReference>
<dbReference type="GO" id="GO:0052621">
    <property type="term" value="F:diguanylate cyclase activity"/>
    <property type="evidence" value="ECO:0007669"/>
    <property type="project" value="UniProtKB-EC"/>
</dbReference>
<dbReference type="PANTHER" id="PTHR45138:SF9">
    <property type="entry name" value="DIGUANYLATE CYCLASE DGCM-RELATED"/>
    <property type="match status" value="1"/>
</dbReference>
<evidence type="ECO:0000256" key="2">
    <source>
        <dbReference type="ARBA" id="ARBA00012528"/>
    </source>
</evidence>
<comment type="cofactor">
    <cofactor evidence="1">
        <name>Mg(2+)</name>
        <dbReference type="ChEBI" id="CHEBI:18420"/>
    </cofactor>
</comment>
<feature type="domain" description="Response regulatory" evidence="7">
    <location>
        <begin position="260"/>
        <end position="376"/>
    </location>
</feature>
<dbReference type="PROSITE" id="PS50894">
    <property type="entry name" value="HPT"/>
    <property type="match status" value="1"/>
</dbReference>
<feature type="domain" description="GGDEF" evidence="8">
    <location>
        <begin position="416"/>
        <end position="548"/>
    </location>
</feature>
<dbReference type="RefSeq" id="WP_045780654.1">
    <property type="nucleotide sequence ID" value="NZ_LAJX01000296.1"/>
</dbReference>
<dbReference type="InterPro" id="IPR008207">
    <property type="entry name" value="Sig_transdc_His_kin_Hpt_dom"/>
</dbReference>
<dbReference type="NCBIfam" id="TIGR00254">
    <property type="entry name" value="GGDEF"/>
    <property type="match status" value="1"/>
</dbReference>
<feature type="modified residue" description="4-aspartylphosphate" evidence="6">
    <location>
        <position position="309"/>
    </location>
</feature>
<dbReference type="InterPro" id="IPR011006">
    <property type="entry name" value="CheY-like_superfamily"/>
</dbReference>
<evidence type="ECO:0000256" key="6">
    <source>
        <dbReference type="PROSITE-ProRule" id="PRU00169"/>
    </source>
</evidence>
<dbReference type="InterPro" id="IPR036641">
    <property type="entry name" value="HPT_dom_sf"/>
</dbReference>
<dbReference type="PROSITE" id="PS50110">
    <property type="entry name" value="RESPONSE_REGULATORY"/>
    <property type="match status" value="2"/>
</dbReference>
<dbReference type="Gene3D" id="3.40.50.2300">
    <property type="match status" value="2"/>
</dbReference>
<dbReference type="GO" id="GO:1902201">
    <property type="term" value="P:negative regulation of bacterial-type flagellum-dependent cell motility"/>
    <property type="evidence" value="ECO:0007669"/>
    <property type="project" value="TreeGrafter"/>
</dbReference>
<dbReference type="Gene3D" id="1.20.120.160">
    <property type="entry name" value="HPT domain"/>
    <property type="match status" value="1"/>
</dbReference>
<dbReference type="PROSITE" id="PS50887">
    <property type="entry name" value="GGDEF"/>
    <property type="match status" value="1"/>
</dbReference>
<dbReference type="Pfam" id="PF00072">
    <property type="entry name" value="Response_reg"/>
    <property type="match status" value="2"/>
</dbReference>
<comment type="caution">
    <text evidence="10">The sequence shown here is derived from an EMBL/GenBank/DDBJ whole genome shotgun (WGS) entry which is preliminary data.</text>
</comment>
<proteinExistence type="predicted"/>
<feature type="modified residue" description="4-aspartylphosphate" evidence="6">
    <location>
        <position position="183"/>
    </location>
</feature>
<evidence type="ECO:0000313" key="10">
    <source>
        <dbReference type="EMBL" id="KJV05117.1"/>
    </source>
</evidence>
<dbReference type="SUPFAM" id="SSF47226">
    <property type="entry name" value="Histidine-containing phosphotransfer domain, HPT domain"/>
    <property type="match status" value="1"/>
</dbReference>
<accession>A0A0F3IEM6</accession>
<keyword evidence="3" id="KW-0902">Two-component regulatory system</keyword>
<organism evidence="10 11">
    <name type="scientific">Methylocucumis oryzae</name>
    <dbReference type="NCBI Taxonomy" id="1632867"/>
    <lineage>
        <taxon>Bacteria</taxon>
        <taxon>Pseudomonadati</taxon>
        <taxon>Pseudomonadota</taxon>
        <taxon>Gammaproteobacteria</taxon>
        <taxon>Methylococcales</taxon>
        <taxon>Methylococcaceae</taxon>
        <taxon>Methylocucumis</taxon>
    </lineage>
</organism>
<sequence>MVVSDNNKYVKLRNLQQKFASTLPERLNLIQTAWLNSQGTPDNSELFTDLLRQVHSLAGSAGTFNFFRLGDVAKELELLLKEYQHGSLPEAVTTVRRLLQQLVALAEQGHEQPKTELITDDSAEIEYLSNQQAVIYVLEDDEDIAAESFRQLIHFGYQVVTFNSVSDFKHAIYQQIPDALLIDIQLVEGEFAGTEAVADVCKTLQLNIPSIFISQHQSWQHRLSAMRVGGQGYITKPIDFDQLADQLEILTGRKQGSRYRILIVDDTVLLAEHYATILQCAGMDTEIINDPGHLLDVLPNFRPDLILMDLYMNGSTGIEAAQVIRQHGSYTNLPIVYLSTESELEQQLNALRAGGDDFLQKPIDDNHLVAAVSTKAKRFRELNSLMNCDGLTGLLNHISFKLALEREIAQTYRYHEGFTLAMLDIDHFKLVNDHYGHLVGDRVIKGLGRLLSHRLRKGDIAARYGGEEFALILPNTPESVAKRLLDELREVFAKIAFAHAHGTFHATFSVGIASCPPYKNVHSLIEAADQALYQAKRTGRNQVHIAADNR</sequence>
<dbReference type="Pfam" id="PF01627">
    <property type="entry name" value="Hpt"/>
    <property type="match status" value="1"/>
</dbReference>
<dbReference type="EMBL" id="LAJX01000296">
    <property type="protein sequence ID" value="KJV05117.1"/>
    <property type="molecule type" value="Genomic_DNA"/>
</dbReference>
<dbReference type="GO" id="GO:0043709">
    <property type="term" value="P:cell adhesion involved in single-species biofilm formation"/>
    <property type="evidence" value="ECO:0007669"/>
    <property type="project" value="TreeGrafter"/>
</dbReference>
<dbReference type="EC" id="2.7.7.65" evidence="2"/>
<evidence type="ECO:0000259" key="7">
    <source>
        <dbReference type="PROSITE" id="PS50110"/>
    </source>
</evidence>
<comment type="catalytic activity">
    <reaction evidence="4">
        <text>2 GTP = 3',3'-c-di-GMP + 2 diphosphate</text>
        <dbReference type="Rhea" id="RHEA:24898"/>
        <dbReference type="ChEBI" id="CHEBI:33019"/>
        <dbReference type="ChEBI" id="CHEBI:37565"/>
        <dbReference type="ChEBI" id="CHEBI:58805"/>
        <dbReference type="EC" id="2.7.7.65"/>
    </reaction>
</comment>
<evidence type="ECO:0000256" key="4">
    <source>
        <dbReference type="ARBA" id="ARBA00034247"/>
    </source>
</evidence>
<dbReference type="InterPro" id="IPR043128">
    <property type="entry name" value="Rev_trsase/Diguanyl_cyclase"/>
</dbReference>
<dbReference type="GO" id="GO:0004672">
    <property type="term" value="F:protein kinase activity"/>
    <property type="evidence" value="ECO:0007669"/>
    <property type="project" value="UniProtKB-ARBA"/>
</dbReference>
<dbReference type="Pfam" id="PF00990">
    <property type="entry name" value="GGDEF"/>
    <property type="match status" value="1"/>
</dbReference>
<dbReference type="InterPro" id="IPR001789">
    <property type="entry name" value="Sig_transdc_resp-reg_receiver"/>
</dbReference>
<dbReference type="SUPFAM" id="SSF52172">
    <property type="entry name" value="CheY-like"/>
    <property type="match status" value="2"/>
</dbReference>
<name>A0A0F3IEM6_9GAMM</name>
<dbReference type="FunFam" id="3.30.70.270:FF:000001">
    <property type="entry name" value="Diguanylate cyclase domain protein"/>
    <property type="match status" value="1"/>
</dbReference>
<dbReference type="InterPro" id="IPR029787">
    <property type="entry name" value="Nucleotide_cyclase"/>
</dbReference>
<dbReference type="Gene3D" id="3.30.70.270">
    <property type="match status" value="1"/>
</dbReference>
<dbReference type="PANTHER" id="PTHR45138">
    <property type="entry name" value="REGULATORY COMPONENTS OF SENSORY TRANSDUCTION SYSTEM"/>
    <property type="match status" value="1"/>
</dbReference>
<gene>
    <name evidence="10" type="ORF">VZ94_20470</name>
</gene>
<dbReference type="InterPro" id="IPR000160">
    <property type="entry name" value="GGDEF_dom"/>
</dbReference>
<evidence type="ECO:0000256" key="5">
    <source>
        <dbReference type="PROSITE-ProRule" id="PRU00110"/>
    </source>
</evidence>
<reference evidence="11" key="1">
    <citation type="submission" date="2015-03" db="EMBL/GenBank/DDBJ databases">
        <title>Draft genome sequence of a novel methanotroph (Sn10-6) isolated from flooded ricefield rhizosphere in India.</title>
        <authorList>
            <person name="Pandit P.S."/>
            <person name="Pore S.D."/>
            <person name="Arora P."/>
            <person name="Kapse N.G."/>
            <person name="Dhakephalkar P.K."/>
            <person name="Rahalkar M.C."/>
        </authorList>
    </citation>
    <scope>NUCLEOTIDE SEQUENCE [LARGE SCALE GENOMIC DNA]</scope>
    <source>
        <strain evidence="11">Sn10-6</strain>
    </source>
</reference>
<dbReference type="SMART" id="SM00448">
    <property type="entry name" value="REC"/>
    <property type="match status" value="2"/>
</dbReference>
<evidence type="ECO:0000259" key="9">
    <source>
        <dbReference type="PROSITE" id="PS50894"/>
    </source>
</evidence>
<evidence type="ECO:0000313" key="11">
    <source>
        <dbReference type="Proteomes" id="UP000033684"/>
    </source>
</evidence>
<evidence type="ECO:0000259" key="8">
    <source>
        <dbReference type="PROSITE" id="PS50887"/>
    </source>
</evidence>
<feature type="modified residue" description="Phosphohistidine" evidence="5">
    <location>
        <position position="55"/>
    </location>
</feature>
<feature type="domain" description="Response regulatory" evidence="7">
    <location>
        <begin position="134"/>
        <end position="251"/>
    </location>
</feature>
<dbReference type="OrthoDB" id="9812260at2"/>
<dbReference type="GO" id="GO:0000160">
    <property type="term" value="P:phosphorelay signal transduction system"/>
    <property type="evidence" value="ECO:0007669"/>
    <property type="project" value="UniProtKB-KW"/>
</dbReference>
<reference evidence="10 11" key="2">
    <citation type="journal article" date="2016" name="Microb. Ecol.">
        <title>Genome Characteristics of a Novel Type I Methanotroph (Sn10-6) Isolated from a Flooded Indian Rice Field.</title>
        <authorList>
            <person name="Rahalkar M.C."/>
            <person name="Pandit P.S."/>
            <person name="Dhakephalkar P.K."/>
            <person name="Pore S."/>
            <person name="Arora P."/>
            <person name="Kapse N."/>
        </authorList>
    </citation>
    <scope>NUCLEOTIDE SEQUENCE [LARGE SCALE GENOMIC DNA]</scope>
    <source>
        <strain evidence="10 11">Sn10-6</strain>
    </source>
</reference>
<dbReference type="GO" id="GO:0005886">
    <property type="term" value="C:plasma membrane"/>
    <property type="evidence" value="ECO:0007669"/>
    <property type="project" value="TreeGrafter"/>
</dbReference>
<dbReference type="CDD" id="cd00156">
    <property type="entry name" value="REC"/>
    <property type="match status" value="1"/>
</dbReference>
<dbReference type="CDD" id="cd01949">
    <property type="entry name" value="GGDEF"/>
    <property type="match status" value="1"/>
</dbReference>
<dbReference type="InterPro" id="IPR050469">
    <property type="entry name" value="Diguanylate_Cyclase"/>
</dbReference>
<dbReference type="AlphaFoldDB" id="A0A0F3IEM6"/>
<keyword evidence="11" id="KW-1185">Reference proteome</keyword>
<evidence type="ECO:0000256" key="1">
    <source>
        <dbReference type="ARBA" id="ARBA00001946"/>
    </source>
</evidence>